<dbReference type="InterPro" id="IPR002196">
    <property type="entry name" value="Glyco_hydro_24"/>
</dbReference>
<dbReference type="EMBL" id="SNXY01000006">
    <property type="protein sequence ID" value="TDP86279.1"/>
    <property type="molecule type" value="Genomic_DNA"/>
</dbReference>
<evidence type="ECO:0000256" key="2">
    <source>
        <dbReference type="ARBA" id="ARBA00022638"/>
    </source>
</evidence>
<dbReference type="InterPro" id="IPR023346">
    <property type="entry name" value="Lysozyme-like_dom_sf"/>
</dbReference>
<dbReference type="GO" id="GO:0031640">
    <property type="term" value="P:killing of cells of another organism"/>
    <property type="evidence" value="ECO:0007669"/>
    <property type="project" value="UniProtKB-KW"/>
</dbReference>
<dbReference type="InterPro" id="IPR033907">
    <property type="entry name" value="Endolysin_autolysin"/>
</dbReference>
<dbReference type="GO" id="GO:0016998">
    <property type="term" value="P:cell wall macromolecule catabolic process"/>
    <property type="evidence" value="ECO:0007669"/>
    <property type="project" value="InterPro"/>
</dbReference>
<organism evidence="5 6">
    <name type="scientific">Oharaeibacter diazotrophicus</name>
    <dbReference type="NCBI Taxonomy" id="1920512"/>
    <lineage>
        <taxon>Bacteria</taxon>
        <taxon>Pseudomonadati</taxon>
        <taxon>Pseudomonadota</taxon>
        <taxon>Alphaproteobacteria</taxon>
        <taxon>Hyphomicrobiales</taxon>
        <taxon>Pleomorphomonadaceae</taxon>
        <taxon>Oharaeibacter</taxon>
    </lineage>
</organism>
<dbReference type="OrthoDB" id="5327667at2"/>
<dbReference type="AlphaFoldDB" id="A0A4R6RIE4"/>
<keyword evidence="4" id="KW-0378">Hydrolase</keyword>
<dbReference type="EC" id="3.2.1.17" evidence="4"/>
<dbReference type="CDD" id="cd00737">
    <property type="entry name" value="lyz_endolysin_autolysin"/>
    <property type="match status" value="1"/>
</dbReference>
<dbReference type="PANTHER" id="PTHR38107">
    <property type="match status" value="1"/>
</dbReference>
<keyword evidence="4" id="KW-0326">Glycosidase</keyword>
<dbReference type="RefSeq" id="WP_126537504.1">
    <property type="nucleotide sequence ID" value="NZ_BSPM01000008.1"/>
</dbReference>
<dbReference type="GO" id="GO:0042742">
    <property type="term" value="P:defense response to bacterium"/>
    <property type="evidence" value="ECO:0007669"/>
    <property type="project" value="UniProtKB-KW"/>
</dbReference>
<dbReference type="SUPFAM" id="SSF53955">
    <property type="entry name" value="Lysozyme-like"/>
    <property type="match status" value="1"/>
</dbReference>
<dbReference type="InterPro" id="IPR023347">
    <property type="entry name" value="Lysozyme_dom_sf"/>
</dbReference>
<comment type="caution">
    <text evidence="5">The sequence shown here is derived from an EMBL/GenBank/DDBJ whole genome shotgun (WGS) entry which is preliminary data.</text>
</comment>
<evidence type="ECO:0000256" key="3">
    <source>
        <dbReference type="ARBA" id="ARBA00023200"/>
    </source>
</evidence>
<evidence type="ECO:0000313" key="5">
    <source>
        <dbReference type="EMBL" id="TDP86279.1"/>
    </source>
</evidence>
<keyword evidence="3" id="KW-1035">Host cytoplasm</keyword>
<reference evidence="5 6" key="1">
    <citation type="submission" date="2019-03" db="EMBL/GenBank/DDBJ databases">
        <title>Genomic Encyclopedia of Type Strains, Phase IV (KMG-IV): sequencing the most valuable type-strain genomes for metagenomic binning, comparative biology and taxonomic classification.</title>
        <authorList>
            <person name="Goeker M."/>
        </authorList>
    </citation>
    <scope>NUCLEOTIDE SEQUENCE [LARGE SCALE GENOMIC DNA]</scope>
    <source>
        <strain evidence="5 6">DSM 102969</strain>
    </source>
</reference>
<evidence type="ECO:0000313" key="6">
    <source>
        <dbReference type="Proteomes" id="UP000294547"/>
    </source>
</evidence>
<gene>
    <name evidence="5" type="ORF">EDD54_0148</name>
</gene>
<protein>
    <recommendedName>
        <fullName evidence="4">Lysozyme</fullName>
        <ecNumber evidence="4">3.2.1.17</ecNumber>
    </recommendedName>
</protein>
<dbReference type="Pfam" id="PF00959">
    <property type="entry name" value="Phage_lysozyme"/>
    <property type="match status" value="1"/>
</dbReference>
<comment type="catalytic activity">
    <reaction evidence="4">
        <text>Hydrolysis of (1-&gt;4)-beta-linkages between N-acetylmuramic acid and N-acetyl-D-glucosamine residues in a peptidoglycan and between N-acetyl-D-glucosamine residues in chitodextrins.</text>
        <dbReference type="EC" id="3.2.1.17"/>
    </reaction>
</comment>
<dbReference type="Proteomes" id="UP000294547">
    <property type="component" value="Unassembled WGS sequence"/>
</dbReference>
<name>A0A4R6RIE4_9HYPH</name>
<evidence type="ECO:0000256" key="4">
    <source>
        <dbReference type="RuleBase" id="RU003788"/>
    </source>
</evidence>
<dbReference type="PANTHER" id="PTHR38107:SF3">
    <property type="entry name" value="LYSOZYME RRRD-RELATED"/>
    <property type="match status" value="1"/>
</dbReference>
<keyword evidence="1 4" id="KW-0929">Antimicrobial</keyword>
<comment type="similarity">
    <text evidence="4">Belongs to the glycosyl hydrolase 24 family.</text>
</comment>
<accession>A0A4R6RIE4</accession>
<dbReference type="GO" id="GO:0003796">
    <property type="term" value="F:lysozyme activity"/>
    <property type="evidence" value="ECO:0007669"/>
    <property type="project" value="UniProtKB-EC"/>
</dbReference>
<proteinExistence type="inferred from homology"/>
<keyword evidence="2 4" id="KW-0081">Bacteriolytic enzyme</keyword>
<dbReference type="GO" id="GO:0009253">
    <property type="term" value="P:peptidoglycan catabolic process"/>
    <property type="evidence" value="ECO:0007669"/>
    <property type="project" value="InterPro"/>
</dbReference>
<sequence length="176" mass="19013">MRVMSDAGLRELIGHEAIVLTRYRDSKGIWTVGVGHTAAAGPPDPATVTAPMSLAAVSALFRHDVARYEADVRAAVTVPVSATEFDALVSFHFNTGGIGRAELVDALNAGDRARAADLFMNWRKPPEIVPRRQKEQRLFREGLYSNGGRATVYPADAEGRVQWSAGREVVLADGVI</sequence>
<dbReference type="InterPro" id="IPR051018">
    <property type="entry name" value="Bacteriophage_GH24"/>
</dbReference>
<evidence type="ECO:0000256" key="1">
    <source>
        <dbReference type="ARBA" id="ARBA00022529"/>
    </source>
</evidence>
<dbReference type="Gene3D" id="1.10.530.40">
    <property type="match status" value="1"/>
</dbReference>
<keyword evidence="6" id="KW-1185">Reference proteome</keyword>